<feature type="region of interest" description="Disordered" evidence="3">
    <location>
        <begin position="557"/>
        <end position="577"/>
    </location>
</feature>
<feature type="compositionally biased region" description="Acidic residues" evidence="3">
    <location>
        <begin position="244"/>
        <end position="261"/>
    </location>
</feature>
<dbReference type="SUPFAM" id="SSF53448">
    <property type="entry name" value="Nucleotide-diphospho-sugar transferases"/>
    <property type="match status" value="1"/>
</dbReference>
<dbReference type="EMBL" id="BFEA01000101">
    <property type="protein sequence ID" value="GBG68529.1"/>
    <property type="molecule type" value="Genomic_DNA"/>
</dbReference>
<dbReference type="OrthoDB" id="2014201at2759"/>
<evidence type="ECO:0000313" key="6">
    <source>
        <dbReference type="EMBL" id="GBG68529.1"/>
    </source>
</evidence>
<comment type="similarity">
    <text evidence="2">Belongs to the glycosyltransferase 8 family.</text>
</comment>
<evidence type="ECO:0000256" key="4">
    <source>
        <dbReference type="SAM" id="Phobius"/>
    </source>
</evidence>
<keyword evidence="4" id="KW-1133">Transmembrane helix</keyword>
<evidence type="ECO:0000313" key="7">
    <source>
        <dbReference type="Proteomes" id="UP000265515"/>
    </source>
</evidence>
<feature type="chain" id="PRO_5017357323" description="Hexosyltransferase" evidence="5">
    <location>
        <begin position="23"/>
        <end position="663"/>
    </location>
</feature>
<dbReference type="OMA" id="CIRSLCA"/>
<feature type="compositionally biased region" description="Basic and acidic residues" evidence="3">
    <location>
        <begin position="293"/>
        <end position="308"/>
    </location>
</feature>
<dbReference type="STRING" id="69332.A0A388KEP8"/>
<dbReference type="GO" id="GO:1990482">
    <property type="term" value="F:sphingolipid alpha-glucuronosyltransferase activity"/>
    <property type="evidence" value="ECO:0007669"/>
    <property type="project" value="EnsemblPlants"/>
</dbReference>
<evidence type="ECO:0000256" key="5">
    <source>
        <dbReference type="SAM" id="SignalP"/>
    </source>
</evidence>
<dbReference type="InterPro" id="IPR029044">
    <property type="entry name" value="Nucleotide-diphossugar_trans"/>
</dbReference>
<keyword evidence="1" id="KW-0808">Transferase</keyword>
<protein>
    <recommendedName>
        <fullName evidence="2">Hexosyltransferase</fullName>
        <ecNumber evidence="2">2.4.1.-</ecNumber>
    </recommendedName>
</protein>
<evidence type="ECO:0000256" key="3">
    <source>
        <dbReference type="SAM" id="MobiDB-lite"/>
    </source>
</evidence>
<keyword evidence="7" id="KW-1185">Reference proteome</keyword>
<dbReference type="Proteomes" id="UP000265515">
    <property type="component" value="Unassembled WGS sequence"/>
</dbReference>
<feature type="region of interest" description="Disordered" evidence="3">
    <location>
        <begin position="224"/>
        <end position="308"/>
    </location>
</feature>
<evidence type="ECO:0000256" key="1">
    <source>
        <dbReference type="ARBA" id="ARBA00022676"/>
    </source>
</evidence>
<dbReference type="GO" id="GO:0046513">
    <property type="term" value="P:ceramide biosynthetic process"/>
    <property type="evidence" value="ECO:0007669"/>
    <property type="project" value="EnsemblPlants"/>
</dbReference>
<dbReference type="Pfam" id="PF01501">
    <property type="entry name" value="Glyco_transf_8"/>
    <property type="match status" value="1"/>
</dbReference>
<feature type="signal peptide" evidence="5">
    <location>
        <begin position="1"/>
        <end position="22"/>
    </location>
</feature>
<reference evidence="6 7" key="1">
    <citation type="journal article" date="2018" name="Cell">
        <title>The Chara Genome: Secondary Complexity and Implications for Plant Terrestrialization.</title>
        <authorList>
            <person name="Nishiyama T."/>
            <person name="Sakayama H."/>
            <person name="Vries J.D."/>
            <person name="Buschmann H."/>
            <person name="Saint-Marcoux D."/>
            <person name="Ullrich K.K."/>
            <person name="Haas F.B."/>
            <person name="Vanderstraeten L."/>
            <person name="Becker D."/>
            <person name="Lang D."/>
            <person name="Vosolsobe S."/>
            <person name="Rombauts S."/>
            <person name="Wilhelmsson P.K.I."/>
            <person name="Janitza P."/>
            <person name="Kern R."/>
            <person name="Heyl A."/>
            <person name="Rumpler F."/>
            <person name="Villalobos L.I.A.C."/>
            <person name="Clay J.M."/>
            <person name="Skokan R."/>
            <person name="Toyoda A."/>
            <person name="Suzuki Y."/>
            <person name="Kagoshima H."/>
            <person name="Schijlen E."/>
            <person name="Tajeshwar N."/>
            <person name="Catarino B."/>
            <person name="Hetherington A.J."/>
            <person name="Saltykova A."/>
            <person name="Bonnot C."/>
            <person name="Breuninger H."/>
            <person name="Symeonidi A."/>
            <person name="Radhakrishnan G.V."/>
            <person name="Van Nieuwerburgh F."/>
            <person name="Deforce D."/>
            <person name="Chang C."/>
            <person name="Karol K.G."/>
            <person name="Hedrich R."/>
            <person name="Ulvskov P."/>
            <person name="Glockner G."/>
            <person name="Delwiche C.F."/>
            <person name="Petrasek J."/>
            <person name="Van de Peer Y."/>
            <person name="Friml J."/>
            <person name="Beilby M."/>
            <person name="Dolan L."/>
            <person name="Kohara Y."/>
            <person name="Sugano S."/>
            <person name="Fujiyama A."/>
            <person name="Delaux P.-M."/>
            <person name="Quint M."/>
            <person name="TheiBen G."/>
            <person name="Hagemann M."/>
            <person name="Harholt J."/>
            <person name="Dunand C."/>
            <person name="Zachgo S."/>
            <person name="Langdale J."/>
            <person name="Maumus F."/>
            <person name="Straeten D.V.D."/>
            <person name="Gould S.B."/>
            <person name="Rensing S.A."/>
        </authorList>
    </citation>
    <scope>NUCLEOTIDE SEQUENCE [LARGE SCALE GENOMIC DNA]</scope>
    <source>
        <strain evidence="6 7">S276</strain>
    </source>
</reference>
<dbReference type="AlphaFoldDB" id="A0A388KEP8"/>
<feature type="transmembrane region" description="Helical" evidence="4">
    <location>
        <begin position="520"/>
        <end position="538"/>
    </location>
</feature>
<feature type="transmembrane region" description="Helical" evidence="4">
    <location>
        <begin position="384"/>
        <end position="405"/>
    </location>
</feature>
<dbReference type="EC" id="2.4.1.-" evidence="2"/>
<comment type="caution">
    <text evidence="6">The sequence shown here is derived from an EMBL/GenBank/DDBJ whole genome shotgun (WGS) entry which is preliminary data.</text>
</comment>
<dbReference type="GO" id="GO:0010183">
    <property type="term" value="P:pollen tube guidance"/>
    <property type="evidence" value="ECO:0007669"/>
    <property type="project" value="EnsemblPlants"/>
</dbReference>
<dbReference type="GO" id="GO:0005794">
    <property type="term" value="C:Golgi apparatus"/>
    <property type="evidence" value="ECO:0007669"/>
    <property type="project" value="EnsemblPlants"/>
</dbReference>
<organism evidence="6 7">
    <name type="scientific">Chara braunii</name>
    <name type="common">Braun's stonewort</name>
    <dbReference type="NCBI Taxonomy" id="69332"/>
    <lineage>
        <taxon>Eukaryota</taxon>
        <taxon>Viridiplantae</taxon>
        <taxon>Streptophyta</taxon>
        <taxon>Charophyceae</taxon>
        <taxon>Charales</taxon>
        <taxon>Characeae</taxon>
        <taxon>Chara</taxon>
    </lineage>
</organism>
<dbReference type="GO" id="GO:0015020">
    <property type="term" value="F:glucuronosyltransferase activity"/>
    <property type="evidence" value="ECO:0007669"/>
    <property type="project" value="EnsemblPlants"/>
</dbReference>
<evidence type="ECO:0000256" key="2">
    <source>
        <dbReference type="RuleBase" id="RU362027"/>
    </source>
</evidence>
<dbReference type="CDD" id="cd02537">
    <property type="entry name" value="GT8_Glycogenin"/>
    <property type="match status" value="1"/>
</dbReference>
<sequence length="663" mass="73593">MATLKILVTWFILALAPAGLCAARAQESTPVYHVNSKERKQHSQSKRAYVTLLYGDEFLLGVRVLGQSLRETGTTKDMVVLVSSGVSEPGISVLEADGWIVDRVVLLDNPIHNHPSRFWGVYTKLRIFNMTQYDKLVYLDADTIVVKSIEDMFDCQGFCANLKHSERLNSGVMVVEPSATLYADMMSKIDKLPSYTGGDQGFLNAYFPDFPNARIFEPRKIDSRAVSSAGEEEGEGEGEKQENDDGDRDDEDVEDKEDDEEKDVKGGRGGDSVSSLLGRQQGGGGAEVVRSSNGEKRQQQQEQSEGVRMERLATAYNADVGLYILNSNKWMIDEKDLRVIHFTLGPLKPWDWWTDWLLKPVDQWQEIRRRLPASVSGAKGGGSWRLTCAVHVLFVLPIIALLVVYRRWILHFYKELAGRIFRAVTTSCGAGSCGSRHSLFFFCCWRQQKSSHYAVISSPASSSSSLPGIASAVAETREKGRVPVFLGPVSVCVCFFIVLISTGGAMYLVPRQVRPWEGLLLLYEWTFLAFSLLFGKYLESVQAWGRLAAATAAQAGGGADGAQKYGQSGSKGKTGNGKTSTIVVWDPDTLLYSLGMIFFSILAPSLPFLLRVDSFFPWIGCLFVGVAMLISFLTHAAERLAVRWYILGRDEWTQSRCFECCLV</sequence>
<proteinExistence type="inferred from homology"/>
<gene>
    <name evidence="6" type="ORF">CBR_g3073</name>
</gene>
<feature type="transmembrane region" description="Helical" evidence="4">
    <location>
        <begin position="590"/>
        <end position="609"/>
    </location>
</feature>
<accession>A0A388KEP8</accession>
<keyword evidence="4" id="KW-0812">Transmembrane</keyword>
<dbReference type="Gene3D" id="3.90.550.10">
    <property type="entry name" value="Spore Coat Polysaccharide Biosynthesis Protein SpsA, Chain A"/>
    <property type="match status" value="1"/>
</dbReference>
<name>A0A388KEP8_CHABU</name>
<keyword evidence="4" id="KW-0472">Membrane</keyword>
<feature type="compositionally biased region" description="Low complexity" evidence="3">
    <location>
        <begin position="561"/>
        <end position="577"/>
    </location>
</feature>
<dbReference type="InterPro" id="IPR002495">
    <property type="entry name" value="Glyco_trans_8"/>
</dbReference>
<feature type="transmembrane region" description="Helical" evidence="4">
    <location>
        <begin position="484"/>
        <end position="508"/>
    </location>
</feature>
<feature type="transmembrane region" description="Helical" evidence="4">
    <location>
        <begin position="615"/>
        <end position="634"/>
    </location>
</feature>
<keyword evidence="5" id="KW-0732">Signal</keyword>
<dbReference type="GO" id="GO:0006673">
    <property type="term" value="P:inositol phosphoceramide metabolic process"/>
    <property type="evidence" value="ECO:0007669"/>
    <property type="project" value="EnsemblPlants"/>
</dbReference>
<dbReference type="PANTHER" id="PTHR11183">
    <property type="entry name" value="GLYCOGENIN SUBFAMILY MEMBER"/>
    <property type="match status" value="1"/>
</dbReference>
<dbReference type="Gramene" id="GBG68529">
    <property type="protein sequence ID" value="GBG68529"/>
    <property type="gene ID" value="CBR_g3073"/>
</dbReference>
<dbReference type="InterPro" id="IPR050587">
    <property type="entry name" value="GNT1/Glycosyltrans_8"/>
</dbReference>
<keyword evidence="1" id="KW-0328">Glycosyltransferase</keyword>
<dbReference type="GO" id="GO:0016020">
    <property type="term" value="C:membrane"/>
    <property type="evidence" value="ECO:0007669"/>
    <property type="project" value="GOC"/>
</dbReference>